<evidence type="ECO:0000313" key="6">
    <source>
        <dbReference type="Proteomes" id="UP000441455"/>
    </source>
</evidence>
<evidence type="ECO:0000259" key="4">
    <source>
        <dbReference type="PROSITE" id="PS50956"/>
    </source>
</evidence>
<proteinExistence type="predicted"/>
<dbReference type="PROSITE" id="PS50956">
    <property type="entry name" value="HTH_ASNC_2"/>
    <property type="match status" value="1"/>
</dbReference>
<comment type="caution">
    <text evidence="5">The sequence shown here is derived from an EMBL/GenBank/DDBJ whole genome shotgun (WGS) entry which is preliminary data.</text>
</comment>
<feature type="domain" description="HTH asnC-type" evidence="4">
    <location>
        <begin position="28"/>
        <end position="89"/>
    </location>
</feature>
<name>A0A6N7VL46_ACIFE</name>
<dbReference type="InterPro" id="IPR036388">
    <property type="entry name" value="WH-like_DNA-bd_sf"/>
</dbReference>
<keyword evidence="2" id="KW-0238">DNA-binding</keyword>
<sequence length="170" mass="19611">MHTNHLKFSSFQVRSIAMNFLPANNKKIDKTDHEILSILHKEARISMTELGKRVHLTSQAVKNRLDRLTDLGVVHHYTVNVNCPIYGYKTHALIKITPHSGFMKSLLDYLTQCHSHINHCYQITGAQTLSIDSYFTDEAELQEFIDTIQKWGDYEIELVLRDILLSEGDE</sequence>
<dbReference type="PANTHER" id="PTHR30154:SF55">
    <property type="entry name" value="HTH-TYPE TRANSCRIPTIONAL REGULATOR LRPB"/>
    <property type="match status" value="1"/>
</dbReference>
<dbReference type="PANTHER" id="PTHR30154">
    <property type="entry name" value="LEUCINE-RESPONSIVE REGULATORY PROTEIN"/>
    <property type="match status" value="1"/>
</dbReference>
<dbReference type="EMBL" id="VULN01000009">
    <property type="protein sequence ID" value="MSS82429.1"/>
    <property type="molecule type" value="Genomic_DNA"/>
</dbReference>
<dbReference type="SMART" id="SM00344">
    <property type="entry name" value="HTH_ASNC"/>
    <property type="match status" value="1"/>
</dbReference>
<protein>
    <submittedName>
        <fullName evidence="5">Lrp/AsnC family transcriptional regulator</fullName>
    </submittedName>
</protein>
<dbReference type="InterPro" id="IPR000485">
    <property type="entry name" value="AsnC-type_HTH_dom"/>
</dbReference>
<dbReference type="AlphaFoldDB" id="A0A6N7VL46"/>
<dbReference type="PRINTS" id="PR00033">
    <property type="entry name" value="HTHASNC"/>
</dbReference>
<gene>
    <name evidence="5" type="ORF">FX155_07465</name>
</gene>
<organism evidence="5 6">
    <name type="scientific">Acidaminococcus fermentans</name>
    <dbReference type="NCBI Taxonomy" id="905"/>
    <lineage>
        <taxon>Bacteria</taxon>
        <taxon>Bacillati</taxon>
        <taxon>Bacillota</taxon>
        <taxon>Negativicutes</taxon>
        <taxon>Acidaminococcales</taxon>
        <taxon>Acidaminococcaceae</taxon>
        <taxon>Acidaminococcus</taxon>
    </lineage>
</organism>
<dbReference type="GO" id="GO:0005829">
    <property type="term" value="C:cytosol"/>
    <property type="evidence" value="ECO:0007669"/>
    <property type="project" value="TreeGrafter"/>
</dbReference>
<evidence type="ECO:0000256" key="3">
    <source>
        <dbReference type="ARBA" id="ARBA00023163"/>
    </source>
</evidence>
<dbReference type="GO" id="GO:0043565">
    <property type="term" value="F:sequence-specific DNA binding"/>
    <property type="evidence" value="ECO:0007669"/>
    <property type="project" value="InterPro"/>
</dbReference>
<dbReference type="Proteomes" id="UP000441455">
    <property type="component" value="Unassembled WGS sequence"/>
</dbReference>
<dbReference type="GO" id="GO:0043200">
    <property type="term" value="P:response to amino acid"/>
    <property type="evidence" value="ECO:0007669"/>
    <property type="project" value="TreeGrafter"/>
</dbReference>
<dbReference type="InterPro" id="IPR019888">
    <property type="entry name" value="Tscrpt_reg_AsnC-like"/>
</dbReference>
<reference evidence="5 6" key="1">
    <citation type="submission" date="2019-08" db="EMBL/GenBank/DDBJ databases">
        <title>In-depth cultivation of the pig gut microbiome towards novel bacterial diversity and tailored functional studies.</title>
        <authorList>
            <person name="Wylensek D."/>
            <person name="Hitch T.C.A."/>
            <person name="Clavel T."/>
        </authorList>
    </citation>
    <scope>NUCLEOTIDE SEQUENCE [LARGE SCALE GENOMIC DNA]</scope>
    <source>
        <strain evidence="5 6">WCA-389-WT-5B</strain>
    </source>
</reference>
<dbReference type="Gene3D" id="3.30.70.920">
    <property type="match status" value="1"/>
</dbReference>
<keyword evidence="3" id="KW-0804">Transcription</keyword>
<dbReference type="SUPFAM" id="SSF46785">
    <property type="entry name" value="Winged helix' DNA-binding domain"/>
    <property type="match status" value="1"/>
</dbReference>
<evidence type="ECO:0000313" key="5">
    <source>
        <dbReference type="EMBL" id="MSS82429.1"/>
    </source>
</evidence>
<accession>A0A6N7VL46</accession>
<dbReference type="Pfam" id="PF13412">
    <property type="entry name" value="HTH_24"/>
    <property type="match status" value="1"/>
</dbReference>
<evidence type="ECO:0000256" key="1">
    <source>
        <dbReference type="ARBA" id="ARBA00023015"/>
    </source>
</evidence>
<dbReference type="OrthoDB" id="34294at2"/>
<dbReference type="InterPro" id="IPR036390">
    <property type="entry name" value="WH_DNA-bd_sf"/>
</dbReference>
<dbReference type="Gene3D" id="1.10.10.10">
    <property type="entry name" value="Winged helix-like DNA-binding domain superfamily/Winged helix DNA-binding domain"/>
    <property type="match status" value="1"/>
</dbReference>
<evidence type="ECO:0000256" key="2">
    <source>
        <dbReference type="ARBA" id="ARBA00023125"/>
    </source>
</evidence>
<keyword evidence="1" id="KW-0805">Transcription regulation</keyword>